<feature type="domain" description="CARD" evidence="4">
    <location>
        <begin position="1"/>
        <end position="93"/>
    </location>
</feature>
<feature type="region of interest" description="Disordered" evidence="3">
    <location>
        <begin position="1975"/>
        <end position="2016"/>
    </location>
</feature>
<organism evidence="5 6">
    <name type="scientific">Opisthorchis viverrini</name>
    <name type="common">Southeast Asian liver fluke</name>
    <dbReference type="NCBI Taxonomy" id="6198"/>
    <lineage>
        <taxon>Eukaryota</taxon>
        <taxon>Metazoa</taxon>
        <taxon>Spiralia</taxon>
        <taxon>Lophotrochozoa</taxon>
        <taxon>Platyhelminthes</taxon>
        <taxon>Trematoda</taxon>
        <taxon>Digenea</taxon>
        <taxon>Opisthorchiida</taxon>
        <taxon>Opisthorchiata</taxon>
        <taxon>Opisthorchiidae</taxon>
        <taxon>Opisthorchis</taxon>
    </lineage>
</organism>
<feature type="region of interest" description="Disordered" evidence="3">
    <location>
        <begin position="1545"/>
        <end position="1581"/>
    </location>
</feature>
<dbReference type="SUPFAM" id="SSF50969">
    <property type="entry name" value="YVTN repeat-like/Quinoprotein amine dehydrogenase"/>
    <property type="match status" value="1"/>
</dbReference>
<dbReference type="InterPro" id="IPR001680">
    <property type="entry name" value="WD40_rpt"/>
</dbReference>
<feature type="region of interest" description="Disordered" evidence="3">
    <location>
        <begin position="965"/>
        <end position="984"/>
    </location>
</feature>
<dbReference type="Proteomes" id="UP000243686">
    <property type="component" value="Unassembled WGS sequence"/>
</dbReference>
<dbReference type="Pfam" id="PF00619">
    <property type="entry name" value="CARD"/>
    <property type="match status" value="1"/>
</dbReference>
<accession>A0A1S8XA63</accession>
<dbReference type="InterPro" id="IPR011029">
    <property type="entry name" value="DEATH-like_dom_sf"/>
</dbReference>
<dbReference type="InterPro" id="IPR001315">
    <property type="entry name" value="CARD"/>
</dbReference>
<dbReference type="InterPro" id="IPR036388">
    <property type="entry name" value="WH-like_DNA-bd_sf"/>
</dbReference>
<dbReference type="PROSITE" id="PS50082">
    <property type="entry name" value="WD_REPEATS_2"/>
    <property type="match status" value="1"/>
</dbReference>
<dbReference type="EMBL" id="KV891524">
    <property type="protein sequence ID" value="OON23546.1"/>
    <property type="molecule type" value="Genomic_DNA"/>
</dbReference>
<dbReference type="InterPro" id="IPR027417">
    <property type="entry name" value="P-loop_NTPase"/>
</dbReference>
<feature type="compositionally biased region" description="Basic and acidic residues" evidence="3">
    <location>
        <begin position="965"/>
        <end position="974"/>
    </location>
</feature>
<feature type="compositionally biased region" description="Polar residues" evidence="3">
    <location>
        <begin position="741"/>
        <end position="758"/>
    </location>
</feature>
<feature type="compositionally biased region" description="Basic and acidic residues" evidence="3">
    <location>
        <begin position="1557"/>
        <end position="1567"/>
    </location>
</feature>
<dbReference type="InterPro" id="IPR011044">
    <property type="entry name" value="Quino_amine_DH_bsu"/>
</dbReference>
<dbReference type="InterPro" id="IPR015943">
    <property type="entry name" value="WD40/YVTN_repeat-like_dom_sf"/>
</dbReference>
<dbReference type="Gene3D" id="1.10.533.10">
    <property type="entry name" value="Death Domain, Fas"/>
    <property type="match status" value="1"/>
</dbReference>
<dbReference type="Gene3D" id="1.10.10.10">
    <property type="entry name" value="Winged helix-like DNA-binding domain superfamily/Winged helix DNA-binding domain"/>
    <property type="match status" value="1"/>
</dbReference>
<dbReference type="GO" id="GO:0005829">
    <property type="term" value="C:cytosol"/>
    <property type="evidence" value="ECO:0007669"/>
    <property type="project" value="UniProtKB-ARBA"/>
</dbReference>
<keyword evidence="6" id="KW-1185">Reference proteome</keyword>
<name>A0A1S8XA63_OPIVI</name>
<dbReference type="Gene3D" id="2.130.10.10">
    <property type="entry name" value="YVTN repeat-like/Quinoprotein amine dehydrogenase"/>
    <property type="match status" value="3"/>
</dbReference>
<feature type="compositionally biased region" description="Polar residues" evidence="3">
    <location>
        <begin position="1975"/>
        <end position="1998"/>
    </location>
</feature>
<feature type="compositionally biased region" description="Polar residues" evidence="3">
    <location>
        <begin position="280"/>
        <end position="301"/>
    </location>
</feature>
<evidence type="ECO:0000313" key="6">
    <source>
        <dbReference type="Proteomes" id="UP000243686"/>
    </source>
</evidence>
<feature type="region of interest" description="Disordered" evidence="3">
    <location>
        <begin position="279"/>
        <end position="301"/>
    </location>
</feature>
<dbReference type="Gene3D" id="1.25.40.370">
    <property type="match status" value="1"/>
</dbReference>
<keyword evidence="2" id="KW-0853">WD repeat</keyword>
<dbReference type="PANTHER" id="PTHR22845:SF5">
    <property type="entry name" value="APOPTOTIC PROTEASE-ACTIVATING FACTOR 1"/>
    <property type="match status" value="1"/>
</dbReference>
<dbReference type="Pfam" id="PF17908">
    <property type="entry name" value="APAF1_C"/>
    <property type="match status" value="1"/>
</dbReference>
<dbReference type="PROSITE" id="PS50209">
    <property type="entry name" value="CARD"/>
    <property type="match status" value="1"/>
</dbReference>
<protein>
    <submittedName>
        <fullName evidence="5">Caspase recruitment domain protein</fullName>
    </submittedName>
</protein>
<evidence type="ECO:0000256" key="1">
    <source>
        <dbReference type="ARBA" id="ARBA00022737"/>
    </source>
</evidence>
<dbReference type="GO" id="GO:0006915">
    <property type="term" value="P:apoptotic process"/>
    <property type="evidence" value="ECO:0007669"/>
    <property type="project" value="UniProtKB-KW"/>
</dbReference>
<dbReference type="CDD" id="cd01671">
    <property type="entry name" value="CARD"/>
    <property type="match status" value="1"/>
</dbReference>
<feature type="compositionally biased region" description="Low complexity" evidence="3">
    <location>
        <begin position="1568"/>
        <end position="1580"/>
    </location>
</feature>
<dbReference type="SMART" id="SM00320">
    <property type="entry name" value="WD40"/>
    <property type="match status" value="9"/>
</dbReference>
<feature type="repeat" description="WD" evidence="2">
    <location>
        <begin position="1848"/>
        <end position="1882"/>
    </location>
</feature>
<gene>
    <name evidence="5" type="ORF">X801_00535</name>
</gene>
<evidence type="ECO:0000256" key="2">
    <source>
        <dbReference type="PROSITE-ProRule" id="PRU00221"/>
    </source>
</evidence>
<evidence type="ECO:0000256" key="3">
    <source>
        <dbReference type="SAM" id="MobiDB-lite"/>
    </source>
</evidence>
<sequence length="2199" mass="243231">MESKETYALRVCGPMIVQSLDPMDVLDSLFSGKWLSIAEYQQVFRMCTGGNIRDACIKLLDLLRSRPSGAFECFVKALEAENSFLAPELRRLQQQAPEGRRREHSLSDLRETLIDGAVPDIPIQHVYRRKLVNNLATCLRTLAGRFRFKLSTDNATSEFLNLSLDVNVPNKGRGVLPQFTDSQPEWQPPPTNSWLLVHGMAGCGKTALCASVLRRKLELLAECFPAGVIWLDVGSLKSPPHSPATAANAPFSLTTQLISLVDRLERKLSPSNRYSDEFRQIQNTPPRSFSPPSVAPNISSSSTLDESLDRLRRALMRRQKRATWGPDEEEYSTSLLLIVLDDVWDVQVGRALSNMPAAFLVTSRDRSVLQHVETPVERFSLYEGLLEDEVAELLSNWTDLPVNRFLPPPVSTHIVHDPGHSSLYHLARQCHGSPFAVMLLGYLLREQYHRLSDYMHDPTGCGVPVLNWAMIRRPSAYGYETLFAAIDKSLIHLSPECQDFYRQLVIFDSNIVLTPKVAGILWDTTDDNAERILGEFVRFSLAIRLWVQYSDCFGYLIPSIQLDLLKISTNMIKQAVNSFVGYMVPAKKKLGTSSAVSSVRSTVILRLLSQSVPLTQAYHAQFFNNYEKYCSRRWWHLVSTGEHIYFWHQATEHVYKSGRLDKLVDLMTNLEFLRGRLAVVGASPIIAEFDRYRAVFFTLDRMDDWHAYLRFIQTNAYFVIDPNSSRPTMRGRSPYRKDTRSASQWSLESSSPVLQTDSVRGPYQVKKTETTAAARPAASHAPKGLDLIQLGLGLPQNSPVFQQAVSWLLRQHQLADGKWTENGDATPTDLSTSSFKQSLVSEYYWFWCNSHVAASQLLWAIPTGTQAVTCLTVECPVESDADTGSPANQHVYRNRFLAATRDGRVLLLDAASGYEVAVQQTYSSDVEVKFVSFLSNNTECLTCGSNGSLVVSTLPPPELVDRMHESDDGPRKYVEVSPNGNGSPVPEEADLMGGVDVDEDGDGSFYDALSTRRLSANGAKDAATLGPSEEDDISDVADEIDVSWLRRRSTLVTQFKVTAPIVLAEIPRLTEVVRVDSANQVPDGSLHSAGDSTALCSLQCICAPPSLDIVVMSCFGILDLTIHRADGARSGSRSQSISTLPSVYFLKRTENHLHLDCSRQLSLPTLPADCPMSRLRRDSTLHTIVAAVSADSQLIAIALQDGHIWVYSLEQISWITCISTHLALVHATDMEQNENGMVSVLDVRKKKTPNTEPEPFLRSGPTPSCCLFLPTLETPTPSTDSVTGGSLFAAALTNRVLVWSIPENIPLDESKLADPESLWTQSRPSRCFSTSSSAHVLCLDACLLAGQRVLAAGTTNGRVLFWRMRDGIRLFELSAHPSWVTSIRLLSPFMSPTYGELENGDLSTYGSNAPMGVLTASADGVIKRWDVGAACLPSPTTPSSVGPAWNPNLPYPTQSLQADPEAISPTALHGLWTDVFSVWFGSHGALMVVGRRRHSADLQFLFRPQQHLTTGEILSGRVNVFQEITVKPSQPFYWRSSKECKARVSLPTSTQNLTTNTKEERSQKLSESRTSPPTSPARPTLMPTKHWIVTAGVTGTNFGRATAVSFWSCGLWVAVGYSNGLIQIFSLHYDKTHLFGIVKRYCLVESKPIREQLRSRPQTPKMLERVVQLHTWQSQPDQGDWTTLVVVAIFASGAITFWHIPRTTHELSSCDSGCQDIAPSGSWPPMHGIDVAEVGPTRRLSQAEVYSRVVCDTDTTELPVPVTWSTLRRIPHLCTTDSQSKGPQQSPRRVRHILAWLTAGHDGMVYGRQVILPDQDSPGPAIPEEGKRPNRDFPPWCLNLEAHRSWTITDADVDPSGRWLVTSSTDKTAKVWSLTTGKPVFETAKHPACVRTVCFRPVIDAPVDSSDAEWFIATGDDAGALRIWCLKSHVLRDGYEDIDKRSVINRALSPDSYKIKRQFEFKGAQKKLVHLNGKVQQNGSPTNLTRCPSPELNQTGPSMTPVGTRAVQKPPSFHSSAAGAGGTWLRRLVWSPDGRLLTGLSDRLCVWPFESSSAGDHDIQPLPTSLSPSTRAGGRRGSAMFSVNHDIQVSPATVMPQGSRAGGRRGSALLPAKQRILHRCRVLRVLSSGVSDAVSSSLSPLKVSPRRRCDFKDKASCMCARLPPSLSDLPPTLVTVDANTGTLYIFDPIGALFRSRLAV</sequence>
<dbReference type="InterPro" id="IPR036322">
    <property type="entry name" value="WD40_repeat_dom_sf"/>
</dbReference>
<dbReference type="Gene3D" id="3.40.50.300">
    <property type="entry name" value="P-loop containing nucleotide triphosphate hydrolases"/>
    <property type="match status" value="1"/>
</dbReference>
<dbReference type="SUPFAM" id="SSF52540">
    <property type="entry name" value="P-loop containing nucleoside triphosphate hydrolases"/>
    <property type="match status" value="1"/>
</dbReference>
<dbReference type="Pfam" id="PF00400">
    <property type="entry name" value="WD40"/>
    <property type="match status" value="1"/>
</dbReference>
<evidence type="ECO:0000313" key="5">
    <source>
        <dbReference type="EMBL" id="OON23546.1"/>
    </source>
</evidence>
<feature type="compositionally biased region" description="Polar residues" evidence="3">
    <location>
        <begin position="1546"/>
        <end position="1556"/>
    </location>
</feature>
<dbReference type="PANTHER" id="PTHR22845">
    <property type="entry name" value="APOPTOTIC PROTEASE-ACTIVATING FACTOR 1"/>
    <property type="match status" value="1"/>
</dbReference>
<dbReference type="SUPFAM" id="SSF50978">
    <property type="entry name" value="WD40 repeat-like"/>
    <property type="match status" value="1"/>
</dbReference>
<dbReference type="GO" id="GO:0042981">
    <property type="term" value="P:regulation of apoptotic process"/>
    <property type="evidence" value="ECO:0007669"/>
    <property type="project" value="InterPro"/>
</dbReference>
<feature type="region of interest" description="Disordered" evidence="3">
    <location>
        <begin position="726"/>
        <end position="761"/>
    </location>
</feature>
<evidence type="ECO:0000259" key="4">
    <source>
        <dbReference type="PROSITE" id="PS50209"/>
    </source>
</evidence>
<dbReference type="InterPro" id="IPR048975">
    <property type="entry name" value="WHD_APAF1"/>
</dbReference>
<keyword evidence="1" id="KW-0677">Repeat</keyword>
<dbReference type="GO" id="GO:0043531">
    <property type="term" value="F:ADP binding"/>
    <property type="evidence" value="ECO:0007669"/>
    <property type="project" value="InterPro"/>
</dbReference>
<reference evidence="5 6" key="1">
    <citation type="submission" date="2015-03" db="EMBL/GenBank/DDBJ databases">
        <title>Draft genome of the nematode, Opisthorchis viverrini.</title>
        <authorList>
            <person name="Mitreva M."/>
        </authorList>
    </citation>
    <scope>NUCLEOTIDE SEQUENCE [LARGE SCALE GENOMIC DNA]</scope>
    <source>
        <strain evidence="5">Khon Kaen</strain>
    </source>
</reference>
<proteinExistence type="predicted"/>
<dbReference type="SUPFAM" id="SSF47986">
    <property type="entry name" value="DEATH domain"/>
    <property type="match status" value="1"/>
</dbReference>
<dbReference type="Pfam" id="PF21296">
    <property type="entry name" value="WHD_APAF1"/>
    <property type="match status" value="1"/>
</dbReference>
<dbReference type="InterPro" id="IPR041452">
    <property type="entry name" value="APAF1_C"/>
</dbReference>